<dbReference type="PANTHER" id="PTHR47501">
    <property type="entry name" value="TRANSPOSASE-RELATED"/>
    <property type="match status" value="1"/>
</dbReference>
<dbReference type="OrthoDB" id="10057873at2759"/>
<protein>
    <submittedName>
        <fullName evidence="1">Uncharacterized protein</fullName>
    </submittedName>
</protein>
<dbReference type="PANTHER" id="PTHR47501:SF5">
    <property type="entry name" value="HAT C-TERMINAL DIMERISATION DOMAIN-CONTAINING PROTEIN"/>
    <property type="match status" value="1"/>
</dbReference>
<dbReference type="AlphaFoldDB" id="A0A9P0BAY6"/>
<dbReference type="InterPro" id="IPR012337">
    <property type="entry name" value="RNaseH-like_sf"/>
</dbReference>
<dbReference type="SUPFAM" id="SSF53098">
    <property type="entry name" value="Ribonuclease H-like"/>
    <property type="match status" value="1"/>
</dbReference>
<sequence length="225" mass="25335">MSVALACRRMKGSHTAEQVNNIILMIHDEYKINNLTILATVTDNASNFCKAFREFGIDKRNLSASEEDGSDEDIEKDISCKTSGILKCLPKHTLNLCATTDINKTIKQDAVLNNIHDRVLGKCNKVWKALNRPKESEMLQDLLKLVPSRPVETRWNSLFDAFIDILKIKGNGDRAFEILEIRHCLIETEFLYIEKFVTITTPLADSLDILQGEVSAKGEIAAIEK</sequence>
<organism evidence="1 2">
    <name type="scientific">Brassicogethes aeneus</name>
    <name type="common">Rape pollen beetle</name>
    <name type="synonym">Meligethes aeneus</name>
    <dbReference type="NCBI Taxonomy" id="1431903"/>
    <lineage>
        <taxon>Eukaryota</taxon>
        <taxon>Metazoa</taxon>
        <taxon>Ecdysozoa</taxon>
        <taxon>Arthropoda</taxon>
        <taxon>Hexapoda</taxon>
        <taxon>Insecta</taxon>
        <taxon>Pterygota</taxon>
        <taxon>Neoptera</taxon>
        <taxon>Endopterygota</taxon>
        <taxon>Coleoptera</taxon>
        <taxon>Polyphaga</taxon>
        <taxon>Cucujiformia</taxon>
        <taxon>Nitidulidae</taxon>
        <taxon>Meligethinae</taxon>
        <taxon>Brassicogethes</taxon>
    </lineage>
</organism>
<accession>A0A9P0BAY6</accession>
<dbReference type="Proteomes" id="UP001154078">
    <property type="component" value="Chromosome 8"/>
</dbReference>
<name>A0A9P0BAY6_BRAAE</name>
<reference evidence="1" key="1">
    <citation type="submission" date="2021-12" db="EMBL/GenBank/DDBJ databases">
        <authorList>
            <person name="King R."/>
        </authorList>
    </citation>
    <scope>NUCLEOTIDE SEQUENCE</scope>
</reference>
<proteinExistence type="predicted"/>
<gene>
    <name evidence="1" type="ORF">MELIAE_LOCUS11025</name>
</gene>
<evidence type="ECO:0000313" key="1">
    <source>
        <dbReference type="EMBL" id="CAH0561687.1"/>
    </source>
</evidence>
<evidence type="ECO:0000313" key="2">
    <source>
        <dbReference type="Proteomes" id="UP001154078"/>
    </source>
</evidence>
<dbReference type="EMBL" id="OV121139">
    <property type="protein sequence ID" value="CAH0561687.1"/>
    <property type="molecule type" value="Genomic_DNA"/>
</dbReference>
<keyword evidence="2" id="KW-1185">Reference proteome</keyword>